<dbReference type="PRINTS" id="PR00313">
    <property type="entry name" value="CABNDNGRPT"/>
</dbReference>
<proteinExistence type="predicted"/>
<organism evidence="2 3">
    <name type="scientific">Duganella sacchari</name>
    <dbReference type="NCBI Taxonomy" id="551987"/>
    <lineage>
        <taxon>Bacteria</taxon>
        <taxon>Pseudomonadati</taxon>
        <taxon>Pseudomonadota</taxon>
        <taxon>Betaproteobacteria</taxon>
        <taxon>Burkholderiales</taxon>
        <taxon>Oxalobacteraceae</taxon>
        <taxon>Telluria group</taxon>
        <taxon>Duganella</taxon>
    </lineage>
</organism>
<dbReference type="EMBL" id="FRCX01000014">
    <property type="protein sequence ID" value="SHN42623.1"/>
    <property type="molecule type" value="Genomic_DNA"/>
</dbReference>
<dbReference type="Pfam" id="PF00353">
    <property type="entry name" value="HemolysinCabind"/>
    <property type="match status" value="4"/>
</dbReference>
<evidence type="ECO:0000259" key="1">
    <source>
        <dbReference type="Pfam" id="PF13946"/>
    </source>
</evidence>
<dbReference type="Gene3D" id="2.160.20.160">
    <property type="match status" value="1"/>
</dbReference>
<dbReference type="STRING" id="551987.SAMN05192549_114128"/>
<dbReference type="Pfam" id="PF13946">
    <property type="entry name" value="DUF4214"/>
    <property type="match status" value="1"/>
</dbReference>
<dbReference type="Gene3D" id="2.150.10.10">
    <property type="entry name" value="Serralysin-like metalloprotease, C-terminal"/>
    <property type="match status" value="1"/>
</dbReference>
<name>A0A1M7R8R2_9BURK</name>
<gene>
    <name evidence="2" type="ORF">SAMN05192549_114128</name>
</gene>
<dbReference type="SUPFAM" id="SSF51120">
    <property type="entry name" value="beta-Roll"/>
    <property type="match status" value="1"/>
</dbReference>
<dbReference type="GO" id="GO:0005509">
    <property type="term" value="F:calcium ion binding"/>
    <property type="evidence" value="ECO:0007669"/>
    <property type="project" value="InterPro"/>
</dbReference>
<accession>A0A1M7R8R2</accession>
<dbReference type="InterPro" id="IPR011049">
    <property type="entry name" value="Serralysin-like_metalloprot_C"/>
</dbReference>
<sequence>MATVTAASATDIQTLYVAYFNRPADPLGLQAWLNTGASMATIAAGFSASQEYKDTYGGKTPLDLVDSIYMNLFGRHAEAAGLLYWAGKLQAGTETFASIVLTIAGAAQNDDLTAINNKVSAAATFTTSLDTADEIRGYDGAAANAVAKQWLATITTDASLATATTPAALQAVAQAAADAHAGTVNNPLNLVLTTGVDTIVGGAGNDTITASNSGATSTLTGLDSIDGGAGKDTLVISDVAGGVDLSLLASVKNVEVTTVTSTGSLANNAADVSAWAGLTNANFSLKSAAVQSITAADTTAVTVSNTAGVTVKGGSAITVTAGTGASVTTALNTLSAAITAASTDADITTALNAAIAANAITAGQRTALETAYGFGGGAANPTGAEVTAGQALITGYLGTVATTNAVTATSNGALASAAIKGGSTVTITDGSTNSDQLKSVSLDGNAGAAALSGKALTSVSVANTNQNVTITNGTASHTESVTLNKVTGGTIQDAAATTLNVITSGTKSSGVTFSAAAATKVNVAAAVDLSATVTAAAATSVAVSGAGKVTIAGATLDAAAVIDASASTGGVTVTPTLAAGQNFIGGAGKDSITIGATTKSINLGAGDDTVTLTGALGTNGKVDGGAGNDTIAGAAAVMSAISGADAANLVNFETYKVTDALTASTFDVSQIAGLVNFVAGAGVGTGLAASATGLGANANVSVLGAIANDGSLSIALKTDTAADVVNLTLNHGWTTNDDATVTNTNATTTIIAANIETLNVVSTGTPTVATADLSAGSKADTLTNVLSLTDNQLVTLKVSGDQLFSFTAAAGQTKLATIDASANTAGATINAAADTIAVTIKGTAKADVITSGTQGDTITGGGGNDLFKFGAGSSSIGTGKFDTITDFVANTYGNAQSGGVDTGGAGTGANAATAKWTGDVLSFAHAGTGATAFKVDILTSAADATTYLANNKDANGVVAALDSTNNNLYVDNTGDGVADFYIHLTGVTTITAAAFQIV</sequence>
<dbReference type="RefSeq" id="WP_072788816.1">
    <property type="nucleotide sequence ID" value="NZ_FRCX01000014.1"/>
</dbReference>
<dbReference type="InterPro" id="IPR025282">
    <property type="entry name" value="DUF4214"/>
</dbReference>
<protein>
    <submittedName>
        <fullName evidence="2">S-layer protein</fullName>
    </submittedName>
</protein>
<dbReference type="InterPro" id="IPR001343">
    <property type="entry name" value="Hemolysn_Ca-bd"/>
</dbReference>
<dbReference type="AlphaFoldDB" id="A0A1M7R8R2"/>
<evidence type="ECO:0000313" key="3">
    <source>
        <dbReference type="Proteomes" id="UP000184339"/>
    </source>
</evidence>
<dbReference type="Proteomes" id="UP000184339">
    <property type="component" value="Unassembled WGS sequence"/>
</dbReference>
<reference evidence="3" key="1">
    <citation type="submission" date="2016-11" db="EMBL/GenBank/DDBJ databases">
        <authorList>
            <person name="Varghese N."/>
            <person name="Submissions S."/>
        </authorList>
    </citation>
    <scope>NUCLEOTIDE SEQUENCE [LARGE SCALE GENOMIC DNA]</scope>
    <source>
        <strain evidence="3">Sac-22</strain>
    </source>
</reference>
<feature type="domain" description="DUF4214" evidence="1">
    <location>
        <begin position="43"/>
        <end position="109"/>
    </location>
</feature>
<keyword evidence="3" id="KW-1185">Reference proteome</keyword>
<evidence type="ECO:0000313" key="2">
    <source>
        <dbReference type="EMBL" id="SHN42623.1"/>
    </source>
</evidence>